<proteinExistence type="predicted"/>
<evidence type="ECO:0000256" key="1">
    <source>
        <dbReference type="SAM" id="SignalP"/>
    </source>
</evidence>
<evidence type="ECO:0000313" key="3">
    <source>
        <dbReference type="Proteomes" id="UP000038011"/>
    </source>
</evidence>
<reference evidence="2 3" key="1">
    <citation type="submission" date="2015-01" db="EMBL/GenBank/DDBJ databases">
        <title>Ahrensia donghaiensis sp. nov., a novel dimethylsulphoniopropionate-cleavage bacterium isolated from seawater and emended descriptions of the genus Ahrensia and Ahrensia kielensis.</title>
        <authorList>
            <person name="Liu J."/>
        </authorList>
    </citation>
    <scope>NUCLEOTIDE SEQUENCE [LARGE SCALE GENOMIC DNA]</scope>
    <source>
        <strain evidence="2 3">LZD062</strain>
    </source>
</reference>
<dbReference type="AlphaFoldDB" id="A0A0N0VLG9"/>
<accession>A0A0N0VLG9</accession>
<keyword evidence="1" id="KW-0732">Signal</keyword>
<dbReference type="Proteomes" id="UP000038011">
    <property type="component" value="Unassembled WGS sequence"/>
</dbReference>
<feature type="chain" id="PRO_5005861149" evidence="1">
    <location>
        <begin position="23"/>
        <end position="109"/>
    </location>
</feature>
<name>A0A0N0VLG9_9HYPH</name>
<keyword evidence="3" id="KW-1185">Reference proteome</keyword>
<sequence>MRRFVATLLVLVLAMASLPLQTVVVSASGENHLMETVSHGGAENKLADCCEMPMSSMHHGSVHCSMDCPALAYYSNISFGYDAVHFTASVRDQRIVETNSSHFRPPIFN</sequence>
<feature type="signal peptide" evidence="1">
    <location>
        <begin position="1"/>
        <end position="22"/>
    </location>
</feature>
<dbReference type="PATRIC" id="fig|1514904.3.peg.1356"/>
<evidence type="ECO:0000313" key="2">
    <source>
        <dbReference type="EMBL" id="KPB00638.1"/>
    </source>
</evidence>
<dbReference type="STRING" id="1514904.SU32_12535"/>
<protein>
    <submittedName>
        <fullName evidence="2">Uncharacterized protein</fullName>
    </submittedName>
</protein>
<dbReference type="EMBL" id="JXMU01000018">
    <property type="protein sequence ID" value="KPB00638.1"/>
    <property type="molecule type" value="Genomic_DNA"/>
</dbReference>
<gene>
    <name evidence="2" type="ORF">SU32_12535</name>
</gene>
<comment type="caution">
    <text evidence="2">The sequence shown here is derived from an EMBL/GenBank/DDBJ whole genome shotgun (WGS) entry which is preliminary data.</text>
</comment>
<organism evidence="2 3">
    <name type="scientific">Ahrensia marina</name>
    <dbReference type="NCBI Taxonomy" id="1514904"/>
    <lineage>
        <taxon>Bacteria</taxon>
        <taxon>Pseudomonadati</taxon>
        <taxon>Pseudomonadota</taxon>
        <taxon>Alphaproteobacteria</taxon>
        <taxon>Hyphomicrobiales</taxon>
        <taxon>Ahrensiaceae</taxon>
        <taxon>Ahrensia</taxon>
    </lineage>
</organism>